<keyword evidence="3" id="KW-1185">Reference proteome</keyword>
<evidence type="ECO:0000259" key="1">
    <source>
        <dbReference type="Pfam" id="PF06985"/>
    </source>
</evidence>
<dbReference type="OrthoDB" id="674604at2759"/>
<reference evidence="2 3" key="1">
    <citation type="submission" date="2020-05" db="EMBL/GenBank/DDBJ databases">
        <title>Identification and distribution of gene clusters putatively required for synthesis of sphingolipid metabolism inhibitors in phylogenetically diverse species of the filamentous fungus Fusarium.</title>
        <authorList>
            <person name="Kim H.-S."/>
            <person name="Busman M."/>
            <person name="Brown D.W."/>
            <person name="Divon H."/>
            <person name="Uhlig S."/>
            <person name="Proctor R.H."/>
        </authorList>
    </citation>
    <scope>NUCLEOTIDE SEQUENCE [LARGE SCALE GENOMIC DNA]</scope>
    <source>
        <strain evidence="2 3">NRRL 20693</strain>
    </source>
</reference>
<dbReference type="Proteomes" id="UP000567885">
    <property type="component" value="Unassembled WGS sequence"/>
</dbReference>
<accession>A0A8H5U146</accession>
<dbReference type="EMBL" id="JAAGWQ010000013">
    <property type="protein sequence ID" value="KAF5679168.1"/>
    <property type="molecule type" value="Genomic_DNA"/>
</dbReference>
<evidence type="ECO:0000313" key="3">
    <source>
        <dbReference type="Proteomes" id="UP000567885"/>
    </source>
</evidence>
<organism evidence="2 3">
    <name type="scientific">Fusarium heterosporum</name>
    <dbReference type="NCBI Taxonomy" id="42747"/>
    <lineage>
        <taxon>Eukaryota</taxon>
        <taxon>Fungi</taxon>
        <taxon>Dikarya</taxon>
        <taxon>Ascomycota</taxon>
        <taxon>Pezizomycotina</taxon>
        <taxon>Sordariomycetes</taxon>
        <taxon>Hypocreomycetidae</taxon>
        <taxon>Hypocreales</taxon>
        <taxon>Nectriaceae</taxon>
        <taxon>Fusarium</taxon>
        <taxon>Fusarium heterosporum species complex</taxon>
    </lineage>
</organism>
<dbReference type="PANTHER" id="PTHR10622">
    <property type="entry name" value="HET DOMAIN-CONTAINING PROTEIN"/>
    <property type="match status" value="1"/>
</dbReference>
<dbReference type="AlphaFoldDB" id="A0A8H5U146"/>
<comment type="caution">
    <text evidence="2">The sequence shown here is derived from an EMBL/GenBank/DDBJ whole genome shotgun (WGS) entry which is preliminary data.</text>
</comment>
<name>A0A8H5U146_FUSHE</name>
<proteinExistence type="predicted"/>
<gene>
    <name evidence="2" type="ORF">FHETE_909</name>
</gene>
<dbReference type="PANTHER" id="PTHR10622:SF11">
    <property type="entry name" value="HET-DOMAIN-CONTAINING PROTEIN"/>
    <property type="match status" value="1"/>
</dbReference>
<protein>
    <submittedName>
        <fullName evidence="2">Het-domain-containing protein</fullName>
    </submittedName>
</protein>
<evidence type="ECO:0000313" key="2">
    <source>
        <dbReference type="EMBL" id="KAF5679168.1"/>
    </source>
</evidence>
<dbReference type="InterPro" id="IPR010730">
    <property type="entry name" value="HET"/>
</dbReference>
<dbReference type="Pfam" id="PF06985">
    <property type="entry name" value="HET"/>
    <property type="match status" value="1"/>
</dbReference>
<sequence>MRLLQHNDRGDICLTEDYHDDDIPPYAILSHTWGSDEVTFKDITNGTGEDKAGYNKIRFCGKEALRDGLQYFWVDTCCIDKSSSAELQEAINSMYRWYRNAKKCYVYLADVSIPIVGEISASTELQWKPAFQNSRWFTRGWTLQELIAPESVQFFSKEGIELGSKSSLEKDIREITGIPSVALRGSSLSDFTVSKRFSWAKKRNTKRAEDKAYSLLGIFDVQMAMIYGEGEDKAFRRLHEEISKDSRNKSLVPGNHKPRCYICLCRYLIERKTGRRLMVD</sequence>
<feature type="domain" description="Heterokaryon incompatibility" evidence="1">
    <location>
        <begin position="26"/>
        <end position="110"/>
    </location>
</feature>